<organism evidence="2 3">
    <name type="scientific">Ridgeia piscesae</name>
    <name type="common">Tubeworm</name>
    <dbReference type="NCBI Taxonomy" id="27915"/>
    <lineage>
        <taxon>Eukaryota</taxon>
        <taxon>Metazoa</taxon>
        <taxon>Spiralia</taxon>
        <taxon>Lophotrochozoa</taxon>
        <taxon>Annelida</taxon>
        <taxon>Polychaeta</taxon>
        <taxon>Sedentaria</taxon>
        <taxon>Canalipalpata</taxon>
        <taxon>Sabellida</taxon>
        <taxon>Siboglinidae</taxon>
        <taxon>Ridgeia</taxon>
    </lineage>
</organism>
<reference evidence="2" key="1">
    <citation type="journal article" date="2023" name="Mol. Biol. Evol.">
        <title>Third-Generation Sequencing Reveals the Adaptive Role of the Epigenome in Three Deep-Sea Polychaetes.</title>
        <authorList>
            <person name="Perez M."/>
            <person name="Aroh O."/>
            <person name="Sun Y."/>
            <person name="Lan Y."/>
            <person name="Juniper S.K."/>
            <person name="Young C.R."/>
            <person name="Angers B."/>
            <person name="Qian P.Y."/>
        </authorList>
    </citation>
    <scope>NUCLEOTIDE SEQUENCE</scope>
    <source>
        <strain evidence="2">R07B-5</strain>
    </source>
</reference>
<dbReference type="AlphaFoldDB" id="A0AAD9P339"/>
<name>A0AAD9P339_RIDPI</name>
<keyword evidence="1" id="KW-0812">Transmembrane</keyword>
<feature type="transmembrane region" description="Helical" evidence="1">
    <location>
        <begin position="76"/>
        <end position="94"/>
    </location>
</feature>
<proteinExistence type="predicted"/>
<dbReference type="EMBL" id="JAODUO010000172">
    <property type="protein sequence ID" value="KAK2187258.1"/>
    <property type="molecule type" value="Genomic_DNA"/>
</dbReference>
<feature type="transmembrane region" description="Helical" evidence="1">
    <location>
        <begin position="46"/>
        <end position="64"/>
    </location>
</feature>
<keyword evidence="1" id="KW-1133">Transmembrane helix</keyword>
<sequence length="371" mass="41828">MAMDESSASVTMLPANRSHVGNDSIDVVLRGCFGCFDTLACARNGVISGLVIVTAVLCCVRACRLHLTRHPVLHQYIIFYCATLESVLCTVHWLEGRYAQFDFVMQYLKLVQFLLVSHLYWTMATRVLRKEALTHRLLLLLFLVSLVYFTVVAALGIVHVQPSWVECLQPYWLALSSVEFLLVQLFMVSGIYITRRLNEISTLDSLRRAQKRDLWILIVIFELSALVSFVYDLTLMTMGDEEEGCSGVFLHMQELYSPIFGLFMVIKFLVPIWTMLFVFQPIEMVSDQEDLLPAVSEDGNYTSVFSPPYEQQSHYKAMQYPTVSDASVAASPTSVVGALRRSASTLEPINEDVGEANSAFDVRSSNRPVMV</sequence>
<dbReference type="PANTHER" id="PTHR38553">
    <property type="entry name" value="PROTEIN CBG19621"/>
    <property type="match status" value="1"/>
</dbReference>
<evidence type="ECO:0000313" key="2">
    <source>
        <dbReference type="EMBL" id="KAK2187258.1"/>
    </source>
</evidence>
<comment type="caution">
    <text evidence="2">The sequence shown here is derived from an EMBL/GenBank/DDBJ whole genome shotgun (WGS) entry which is preliminary data.</text>
</comment>
<evidence type="ECO:0000313" key="3">
    <source>
        <dbReference type="Proteomes" id="UP001209878"/>
    </source>
</evidence>
<dbReference type="PANTHER" id="PTHR38553:SF1">
    <property type="entry name" value="G PROTEIN-COUPLED RECEPTOR"/>
    <property type="match status" value="1"/>
</dbReference>
<keyword evidence="1" id="KW-0472">Membrane</keyword>
<keyword evidence="3" id="KW-1185">Reference proteome</keyword>
<dbReference type="Proteomes" id="UP001209878">
    <property type="component" value="Unassembled WGS sequence"/>
</dbReference>
<feature type="transmembrane region" description="Helical" evidence="1">
    <location>
        <begin position="171"/>
        <end position="193"/>
    </location>
</feature>
<evidence type="ECO:0000256" key="1">
    <source>
        <dbReference type="SAM" id="Phobius"/>
    </source>
</evidence>
<gene>
    <name evidence="2" type="ORF">NP493_174g00015</name>
</gene>
<feature type="transmembrane region" description="Helical" evidence="1">
    <location>
        <begin position="214"/>
        <end position="235"/>
    </location>
</feature>
<feature type="transmembrane region" description="Helical" evidence="1">
    <location>
        <begin position="137"/>
        <end position="159"/>
    </location>
</feature>
<protein>
    <submittedName>
        <fullName evidence="2">Uncharacterized protein</fullName>
    </submittedName>
</protein>
<feature type="transmembrane region" description="Helical" evidence="1">
    <location>
        <begin position="106"/>
        <end position="125"/>
    </location>
</feature>
<feature type="transmembrane region" description="Helical" evidence="1">
    <location>
        <begin position="255"/>
        <end position="279"/>
    </location>
</feature>
<accession>A0AAD9P339</accession>